<organism evidence="1 2">
    <name type="scientific">Polarella glacialis</name>
    <name type="common">Dinoflagellate</name>
    <dbReference type="NCBI Taxonomy" id="89957"/>
    <lineage>
        <taxon>Eukaryota</taxon>
        <taxon>Sar</taxon>
        <taxon>Alveolata</taxon>
        <taxon>Dinophyceae</taxon>
        <taxon>Suessiales</taxon>
        <taxon>Suessiaceae</taxon>
        <taxon>Polarella</taxon>
    </lineage>
</organism>
<dbReference type="InterPro" id="IPR019410">
    <property type="entry name" value="Methyltransf_16"/>
</dbReference>
<evidence type="ECO:0000313" key="1">
    <source>
        <dbReference type="EMBL" id="CAE8638721.1"/>
    </source>
</evidence>
<dbReference type="SUPFAM" id="SSF53335">
    <property type="entry name" value="S-adenosyl-L-methionine-dependent methyltransferases"/>
    <property type="match status" value="1"/>
</dbReference>
<proteinExistence type="predicted"/>
<dbReference type="AlphaFoldDB" id="A0A813HLT9"/>
<dbReference type="Pfam" id="PF10294">
    <property type="entry name" value="Methyltransf_16"/>
    <property type="match status" value="1"/>
</dbReference>
<dbReference type="Gene3D" id="3.40.50.150">
    <property type="entry name" value="Vaccinia Virus protein VP39"/>
    <property type="match status" value="1"/>
</dbReference>
<dbReference type="InterPro" id="IPR029063">
    <property type="entry name" value="SAM-dependent_MTases_sf"/>
</dbReference>
<evidence type="ECO:0008006" key="3">
    <source>
        <dbReference type="Google" id="ProtNLM"/>
    </source>
</evidence>
<name>A0A813HLT9_POLGL</name>
<sequence length="165" mass="17973">MGKFGAIVTMTDCEPEVLTLLHQNALANGLGSSVSVQDLNWSDKNSFIKPAVPFDMVVAADVLYGQKDRWFMRALEAHMVQARSTVAFVACPPRSVQQLPRLDRLLRHFPASSVPLTLDSSFLSGGLAAERFLRGLAWPRPSPGAAGGKWAQKASIGRWRGALQL</sequence>
<dbReference type="OrthoDB" id="433955at2759"/>
<dbReference type="Proteomes" id="UP000654075">
    <property type="component" value="Unassembled WGS sequence"/>
</dbReference>
<reference evidence="1" key="1">
    <citation type="submission" date="2021-02" db="EMBL/GenBank/DDBJ databases">
        <authorList>
            <person name="Dougan E. K."/>
            <person name="Rhodes N."/>
            <person name="Thang M."/>
            <person name="Chan C."/>
        </authorList>
    </citation>
    <scope>NUCLEOTIDE SEQUENCE</scope>
</reference>
<evidence type="ECO:0000313" key="2">
    <source>
        <dbReference type="Proteomes" id="UP000654075"/>
    </source>
</evidence>
<comment type="caution">
    <text evidence="1">The sequence shown here is derived from an EMBL/GenBank/DDBJ whole genome shotgun (WGS) entry which is preliminary data.</text>
</comment>
<accession>A0A813HLT9</accession>
<keyword evidence="2" id="KW-1185">Reference proteome</keyword>
<dbReference type="EMBL" id="CAJNNV010032044">
    <property type="protein sequence ID" value="CAE8638721.1"/>
    <property type="molecule type" value="Genomic_DNA"/>
</dbReference>
<gene>
    <name evidence="1" type="ORF">PGLA1383_LOCUS53857</name>
</gene>
<protein>
    <recommendedName>
        <fullName evidence="3">Calmodulin-lysine N-methyltransferase</fullName>
    </recommendedName>
</protein>